<gene>
    <name evidence="3" type="ORF">AK88_05645</name>
</gene>
<feature type="compositionally biased region" description="Polar residues" evidence="1">
    <location>
        <begin position="268"/>
        <end position="277"/>
    </location>
</feature>
<feature type="region of interest" description="Disordered" evidence="1">
    <location>
        <begin position="267"/>
        <end position="314"/>
    </location>
</feature>
<reference evidence="3 4" key="1">
    <citation type="submission" date="2014-03" db="EMBL/GenBank/DDBJ databases">
        <title>The Genome Sequence of Plasmodium fragile nilgiri.</title>
        <authorList>
            <consortium name="The Broad Institute Genomics Platform"/>
            <consortium name="The Broad Institute Genome Sequencing Center for Infectious Disease"/>
            <person name="Neafsey D."/>
            <person name="Duraisingh M."/>
            <person name="Young S.K."/>
            <person name="Zeng Q."/>
            <person name="Gargeya S."/>
            <person name="Abouelleil A."/>
            <person name="Alvarado L."/>
            <person name="Chapman S.B."/>
            <person name="Gainer-Dewar J."/>
            <person name="Goldberg J."/>
            <person name="Griggs A."/>
            <person name="Gujja S."/>
            <person name="Hansen M."/>
            <person name="Howarth C."/>
            <person name="Imamovic A."/>
            <person name="Larimer J."/>
            <person name="Pearson M."/>
            <person name="Poon T.W."/>
            <person name="Priest M."/>
            <person name="Roberts A."/>
            <person name="Saif S."/>
            <person name="Shea T."/>
            <person name="Sykes S."/>
            <person name="Wortman J."/>
            <person name="Nusbaum C."/>
            <person name="Birren B."/>
        </authorList>
    </citation>
    <scope>NUCLEOTIDE SEQUENCE [LARGE SCALE GENOMIC DNA]</scope>
    <source>
        <strain evidence="4">nilgiri</strain>
    </source>
</reference>
<evidence type="ECO:0000256" key="1">
    <source>
        <dbReference type="SAM" id="MobiDB-lite"/>
    </source>
</evidence>
<feature type="domain" description="Schizont-infected cell agglutination extracellular alpha" evidence="2">
    <location>
        <begin position="20"/>
        <end position="184"/>
    </location>
</feature>
<evidence type="ECO:0000313" key="4">
    <source>
        <dbReference type="Proteomes" id="UP000054561"/>
    </source>
</evidence>
<evidence type="ECO:0000259" key="2">
    <source>
        <dbReference type="Pfam" id="PF12887"/>
    </source>
</evidence>
<protein>
    <recommendedName>
        <fullName evidence="2">Schizont-infected cell agglutination extracellular alpha domain-containing protein</fullName>
    </recommendedName>
</protein>
<sequence>MTYATLGALLAQYVLKRGIGRDEKAYTKSLWEDVKALLEEFVKYLEDENLDSYAANCLNAGYRSLRRKETFKVKIVADRLMCTLMSRALFFMNRWPQQSGVSHEREDENAALKEYIRCAIVNIFMSILLASPCKSQMGIDNAWYTMKELEKASPGLIKGGKCGQGVFQNIQTQQFDMGHKIQEWLEKNKKLTEDIGRGQVQGKCKEEIKGLDGATKGTHNMDEEIEMKTEERDAIRELGQQLKTIVQEVKTGAVQCAQTPGTCMKSIQDVSSSNPENAESKATVPNSVAGGKPAPDVPAGKDRWQNAHTRPAPI</sequence>
<dbReference type="EMBL" id="KQ030423">
    <property type="protein sequence ID" value="KJP84722.1"/>
    <property type="molecule type" value="Genomic_DNA"/>
</dbReference>
<evidence type="ECO:0000313" key="3">
    <source>
        <dbReference type="EMBL" id="KJP84722.1"/>
    </source>
</evidence>
<keyword evidence="4" id="KW-1185">Reference proteome</keyword>
<proteinExistence type="predicted"/>
<dbReference type="RefSeq" id="XP_012338670.1">
    <property type="nucleotide sequence ID" value="XM_012483247.1"/>
</dbReference>
<dbReference type="AlphaFoldDB" id="A0A0D9QD25"/>
<organism evidence="3 4">
    <name type="scientific">Plasmodium fragile</name>
    <dbReference type="NCBI Taxonomy" id="5857"/>
    <lineage>
        <taxon>Eukaryota</taxon>
        <taxon>Sar</taxon>
        <taxon>Alveolata</taxon>
        <taxon>Apicomplexa</taxon>
        <taxon>Aconoidasida</taxon>
        <taxon>Haemosporida</taxon>
        <taxon>Plasmodiidae</taxon>
        <taxon>Plasmodium</taxon>
        <taxon>Plasmodium (Plasmodium)</taxon>
    </lineage>
</organism>
<dbReference type="Proteomes" id="UP000054561">
    <property type="component" value="Unassembled WGS sequence"/>
</dbReference>
<name>A0A0D9QD25_PLAFR</name>
<dbReference type="VEuPathDB" id="PlasmoDB:AK88_05645"/>
<dbReference type="InterPro" id="IPR024290">
    <property type="entry name" value="SICA_extracell_a"/>
</dbReference>
<accession>A0A0D9QD25</accession>
<dbReference type="GeneID" id="24270959"/>
<dbReference type="Pfam" id="PF12887">
    <property type="entry name" value="SICA_alpha"/>
    <property type="match status" value="1"/>
</dbReference>